<reference evidence="1" key="1">
    <citation type="submission" date="2022-10" db="EMBL/GenBank/DDBJ databases">
        <title>Complete Genome of Trichothecium roseum strain YXFP-22015, a Plant Pathogen Isolated from Citrus.</title>
        <authorList>
            <person name="Wang Y."/>
            <person name="Zhu L."/>
        </authorList>
    </citation>
    <scope>NUCLEOTIDE SEQUENCE</scope>
    <source>
        <strain evidence="1">YXFP-22015</strain>
    </source>
</reference>
<name>A0ACC0V4M9_9HYPO</name>
<comment type="caution">
    <text evidence="1">The sequence shown here is derived from an EMBL/GenBank/DDBJ whole genome shotgun (WGS) entry which is preliminary data.</text>
</comment>
<accession>A0ACC0V4M9</accession>
<dbReference type="Proteomes" id="UP001163324">
    <property type="component" value="Chromosome 3"/>
</dbReference>
<keyword evidence="2" id="KW-1185">Reference proteome</keyword>
<gene>
    <name evidence="1" type="ORF">N3K66_003237</name>
</gene>
<proteinExistence type="predicted"/>
<dbReference type="EMBL" id="CM047942">
    <property type="protein sequence ID" value="KAI9901420.1"/>
    <property type="molecule type" value="Genomic_DNA"/>
</dbReference>
<evidence type="ECO:0000313" key="2">
    <source>
        <dbReference type="Proteomes" id="UP001163324"/>
    </source>
</evidence>
<protein>
    <submittedName>
        <fullName evidence="1">Uncharacterized protein</fullName>
    </submittedName>
</protein>
<organism evidence="1 2">
    <name type="scientific">Trichothecium roseum</name>
    <dbReference type="NCBI Taxonomy" id="47278"/>
    <lineage>
        <taxon>Eukaryota</taxon>
        <taxon>Fungi</taxon>
        <taxon>Dikarya</taxon>
        <taxon>Ascomycota</taxon>
        <taxon>Pezizomycotina</taxon>
        <taxon>Sordariomycetes</taxon>
        <taxon>Hypocreomycetidae</taxon>
        <taxon>Hypocreales</taxon>
        <taxon>Hypocreales incertae sedis</taxon>
        <taxon>Trichothecium</taxon>
    </lineage>
</organism>
<sequence length="358" mass="40619">MAPKHRSLQPKSSASAGGSTTKVSRPPAPFREAPESLRPFLSAGVLSEKHIYITHIDAHPAAFKRKMFGAPVMLNLMVVALFALRVWCVGPWYLQIALAGLGHRNETSFLSDGSSPLSWEDMGREILRRGLSFFADFVLTVFVWPWPVEFVAARRHGNPVRWRRRVGFRDREIYVRRSRPDWDTLLGDVLRDKDGGKIFAAYVQAATSPLLQEQKTGYLLMNDRWNLDWDAMVAAHALVDDKDMSLDDFRNAVLVHHEEWGWLLYDLKANANAKEDEKRRQVFLFRDALQAMGKENLFYRWVELVQYEASQPGGFGPGRQDAAAAKIRDLFEAEGVDFDGLWKDTVGDVHPAAAPRDP</sequence>
<evidence type="ECO:0000313" key="1">
    <source>
        <dbReference type="EMBL" id="KAI9901420.1"/>
    </source>
</evidence>